<protein>
    <submittedName>
        <fullName evidence="3">Ig-like domain-containing protein</fullName>
    </submittedName>
</protein>
<proteinExistence type="predicted"/>
<organism evidence="2 3">
    <name type="scientific">Macrostomum lignano</name>
    <dbReference type="NCBI Taxonomy" id="282301"/>
    <lineage>
        <taxon>Eukaryota</taxon>
        <taxon>Metazoa</taxon>
        <taxon>Spiralia</taxon>
        <taxon>Lophotrochozoa</taxon>
        <taxon>Platyhelminthes</taxon>
        <taxon>Rhabditophora</taxon>
        <taxon>Macrostomorpha</taxon>
        <taxon>Macrostomida</taxon>
        <taxon>Macrostomidae</taxon>
        <taxon>Macrostomum</taxon>
    </lineage>
</organism>
<dbReference type="Proteomes" id="UP000095280">
    <property type="component" value="Unplaced"/>
</dbReference>
<feature type="compositionally biased region" description="Polar residues" evidence="1">
    <location>
        <begin position="27"/>
        <end position="46"/>
    </location>
</feature>
<name>A0A1I8FRD0_9PLAT</name>
<keyword evidence="2" id="KW-1185">Reference proteome</keyword>
<evidence type="ECO:0000313" key="2">
    <source>
        <dbReference type="Proteomes" id="UP000095280"/>
    </source>
</evidence>
<accession>A0A1I8FRD0</accession>
<reference evidence="3" key="1">
    <citation type="submission" date="2016-11" db="UniProtKB">
        <authorList>
            <consortium name="WormBaseParasite"/>
        </authorList>
    </citation>
    <scope>IDENTIFICATION</scope>
</reference>
<evidence type="ECO:0000256" key="1">
    <source>
        <dbReference type="SAM" id="MobiDB-lite"/>
    </source>
</evidence>
<evidence type="ECO:0000313" key="3">
    <source>
        <dbReference type="WBParaSite" id="maker-unitig_45322-snap-gene-0.1-mRNA-1"/>
    </source>
</evidence>
<dbReference type="AlphaFoldDB" id="A0A1I8FRD0"/>
<feature type="region of interest" description="Disordered" evidence="1">
    <location>
        <begin position="27"/>
        <end position="76"/>
    </location>
</feature>
<dbReference type="WBParaSite" id="maker-unitig_45322-snap-gene-0.1-mRNA-1">
    <property type="protein sequence ID" value="maker-unitig_45322-snap-gene-0.1-mRNA-1"/>
    <property type="gene ID" value="maker-unitig_45322-snap-gene-0.1"/>
</dbReference>
<sequence length="76" mass="8248">QRGVLKCELRGAREEERWDLLNSQLSGSLSDRNFPAQSTRAISSASHGGEAGWQDSREGFESGAIESAAARRDAAR</sequence>